<dbReference type="HOGENOM" id="CLU_2936792_0_0_4"/>
<proteinExistence type="predicted"/>
<organism evidence="1 2">
    <name type="scientific">Neisseria bacilliformis ATCC BAA-1200</name>
    <dbReference type="NCBI Taxonomy" id="888742"/>
    <lineage>
        <taxon>Bacteria</taxon>
        <taxon>Pseudomonadati</taxon>
        <taxon>Pseudomonadota</taxon>
        <taxon>Betaproteobacteria</taxon>
        <taxon>Neisseriales</taxon>
        <taxon>Neisseriaceae</taxon>
        <taxon>Neisseria</taxon>
    </lineage>
</organism>
<name>F2BCL6_9NEIS</name>
<comment type="caution">
    <text evidence="1">The sequence shown here is derived from an EMBL/GenBank/DDBJ whole genome shotgun (WGS) entry which is preliminary data.</text>
</comment>
<sequence length="60" mass="6360">MLKKAHDRGLARAVQVRFAPGFIAGGYIGAGRLALRPSENGFKAECAAPVTHAFFVAQAF</sequence>
<protein>
    <submittedName>
        <fullName evidence="1">Uncharacterized protein</fullName>
    </submittedName>
</protein>
<dbReference type="Proteomes" id="UP000004105">
    <property type="component" value="Unassembled WGS sequence"/>
</dbReference>
<dbReference type="AlphaFoldDB" id="F2BCL6"/>
<reference evidence="1 2" key="1">
    <citation type="submission" date="2011-02" db="EMBL/GenBank/DDBJ databases">
        <authorList>
            <person name="Muzny D."/>
            <person name="Qin X."/>
            <person name="Deng J."/>
            <person name="Jiang H."/>
            <person name="Liu Y."/>
            <person name="Qu J."/>
            <person name="Song X.-Z."/>
            <person name="Zhang L."/>
            <person name="Thornton R."/>
            <person name="Coyle M."/>
            <person name="Francisco L."/>
            <person name="Jackson L."/>
            <person name="Javaid M."/>
            <person name="Korchina V."/>
            <person name="Kovar C."/>
            <person name="Mata R."/>
            <person name="Mathew T."/>
            <person name="Ngo R."/>
            <person name="Nguyen L."/>
            <person name="Nguyen N."/>
            <person name="Okwuonu G."/>
            <person name="Ongeri F."/>
            <person name="Pham C."/>
            <person name="Simmons D."/>
            <person name="Wilczek-Boney K."/>
            <person name="Hale W."/>
            <person name="Jakkamsetti A."/>
            <person name="Pham P."/>
            <person name="Ruth R."/>
            <person name="San Lucas F."/>
            <person name="Warren J."/>
            <person name="Zhang J."/>
            <person name="Zhao Z."/>
            <person name="Zhou C."/>
            <person name="Zhu D."/>
            <person name="Lee S."/>
            <person name="Bess C."/>
            <person name="Blankenburg K."/>
            <person name="Forbes L."/>
            <person name="Fu Q."/>
            <person name="Gubbala S."/>
            <person name="Hirani K."/>
            <person name="Jayaseelan J.C."/>
            <person name="Lara F."/>
            <person name="Munidasa M."/>
            <person name="Palculict T."/>
            <person name="Patil S."/>
            <person name="Pu L.-L."/>
            <person name="Saada N."/>
            <person name="Tang L."/>
            <person name="Weissenberger G."/>
            <person name="Zhu Y."/>
            <person name="Hemphill L."/>
            <person name="Shang Y."/>
            <person name="Youmans B."/>
            <person name="Ayvaz T."/>
            <person name="Ross M."/>
            <person name="Santibanez J."/>
            <person name="Aqrawi P."/>
            <person name="Gross S."/>
            <person name="Joshi V."/>
            <person name="Fowler G."/>
            <person name="Nazareth L."/>
            <person name="Reid J."/>
            <person name="Worley K."/>
            <person name="Petrosino J."/>
            <person name="Highlander S."/>
            <person name="Gibbs R."/>
        </authorList>
    </citation>
    <scope>NUCLEOTIDE SEQUENCE [LARGE SCALE GENOMIC DNA]</scope>
    <source>
        <strain evidence="1 2">ATCC BAA-1200</strain>
    </source>
</reference>
<evidence type="ECO:0000313" key="1">
    <source>
        <dbReference type="EMBL" id="EGF10833.1"/>
    </source>
</evidence>
<keyword evidence="2" id="KW-1185">Reference proteome</keyword>
<evidence type="ECO:0000313" key="2">
    <source>
        <dbReference type="Proteomes" id="UP000004105"/>
    </source>
</evidence>
<gene>
    <name evidence="1" type="ORF">HMPREF9123_1504</name>
</gene>
<accession>F2BCL6</accession>
<dbReference type="EMBL" id="AFAY01000030">
    <property type="protein sequence ID" value="EGF10833.1"/>
    <property type="molecule type" value="Genomic_DNA"/>
</dbReference>